<gene>
    <name evidence="1" type="ORF">MNBD_DELTA01-704</name>
</gene>
<dbReference type="Gene3D" id="1.25.40.290">
    <property type="entry name" value="ARM repeat domains"/>
    <property type="match status" value="1"/>
</dbReference>
<dbReference type="InterPro" id="IPR014825">
    <property type="entry name" value="DNA_alkylation"/>
</dbReference>
<sequence length="376" mass="42880">MQTTLSKNVINEQNTRELASVIKKNFKAFDRTAFISEVTKNLPDLDLGARLKQVTLSLKNHLPADYEKALKIIIKSLPPAKKMSSLDGVDLAALDGFMMISITAYVSNYGLDRYELSMEALKIMTSRFSSEFAIRYFIKKYPEETLKTFAEWLRDDCPHVRRLVSEGMRPRLPLNIALPEFKKDPSPVIRLLERLKDDPELYVRRSVANNLNDISKDNPEVVTTLLKKWNKDKSPERKWLIKHALRTLEKQGNAAALKILGYSPELKIKPVDFQVITKTVNLGDGLEMSLSISTPSKLPEPVVIDYLIFHMKANGALSPKVFKWSKKTISKDRPLSLTKFHSIRPISTRKYYSGRHEVHIQVNGNIIAKGEFTLLV</sequence>
<evidence type="ECO:0000313" key="1">
    <source>
        <dbReference type="EMBL" id="VAV84061.1"/>
    </source>
</evidence>
<protein>
    <submittedName>
        <fullName evidence="1">DNA alkylation repair enzyme</fullName>
    </submittedName>
</protein>
<accession>A0A3B0QUU7</accession>
<dbReference type="EMBL" id="UOEA01000060">
    <property type="protein sequence ID" value="VAV84061.1"/>
    <property type="molecule type" value="Genomic_DNA"/>
</dbReference>
<dbReference type="Pfam" id="PF08713">
    <property type="entry name" value="DNA_alkylation"/>
    <property type="match status" value="1"/>
</dbReference>
<dbReference type="SUPFAM" id="SSF48371">
    <property type="entry name" value="ARM repeat"/>
    <property type="match status" value="1"/>
</dbReference>
<proteinExistence type="predicted"/>
<name>A0A3B0QUU7_9ZZZZ</name>
<reference evidence="1" key="1">
    <citation type="submission" date="2018-06" db="EMBL/GenBank/DDBJ databases">
        <authorList>
            <person name="Zhirakovskaya E."/>
        </authorList>
    </citation>
    <scope>NUCLEOTIDE SEQUENCE</scope>
</reference>
<dbReference type="InterPro" id="IPR016024">
    <property type="entry name" value="ARM-type_fold"/>
</dbReference>
<dbReference type="AlphaFoldDB" id="A0A3B0QUU7"/>
<organism evidence="1">
    <name type="scientific">hydrothermal vent metagenome</name>
    <dbReference type="NCBI Taxonomy" id="652676"/>
    <lineage>
        <taxon>unclassified sequences</taxon>
        <taxon>metagenomes</taxon>
        <taxon>ecological metagenomes</taxon>
    </lineage>
</organism>